<keyword evidence="1" id="KW-0472">Membrane</keyword>
<dbReference type="Pfam" id="PF12725">
    <property type="entry name" value="DUF3810"/>
    <property type="match status" value="1"/>
</dbReference>
<name>A0ABV2T0H8_9BACT</name>
<dbReference type="Proteomes" id="UP001549749">
    <property type="component" value="Unassembled WGS sequence"/>
</dbReference>
<evidence type="ECO:0000313" key="2">
    <source>
        <dbReference type="EMBL" id="MET6996130.1"/>
    </source>
</evidence>
<reference evidence="2 3" key="1">
    <citation type="submission" date="2024-06" db="EMBL/GenBank/DDBJ databases">
        <title>Chitinophaga defluvii sp. nov., isolated from municipal sewage.</title>
        <authorList>
            <person name="Zhang L."/>
        </authorList>
    </citation>
    <scope>NUCLEOTIDE SEQUENCE [LARGE SCALE GENOMIC DNA]</scope>
    <source>
        <strain evidence="2 3">H8</strain>
    </source>
</reference>
<keyword evidence="3" id="KW-1185">Reference proteome</keyword>
<comment type="caution">
    <text evidence="2">The sequence shown here is derived from an EMBL/GenBank/DDBJ whole genome shotgun (WGS) entry which is preliminary data.</text>
</comment>
<organism evidence="2 3">
    <name type="scientific">Chitinophaga defluvii</name>
    <dbReference type="NCBI Taxonomy" id="3163343"/>
    <lineage>
        <taxon>Bacteria</taxon>
        <taxon>Pseudomonadati</taxon>
        <taxon>Bacteroidota</taxon>
        <taxon>Chitinophagia</taxon>
        <taxon>Chitinophagales</taxon>
        <taxon>Chitinophagaceae</taxon>
        <taxon>Chitinophaga</taxon>
    </lineage>
</organism>
<sequence>METNNKIKKKIVRIVITVLAILLLKGLFILSPAFEHFYFHRWYVWISIVLRQVLGNISFSIGDVIYAGWVITGIIYLLKLCYKLVRMHWEDAAYVVLQGIHSLLAIYFTFLILWGYNYERNALASDLRLEVKPYTTPQLYQLADTLLQLVNQEKTNLGDTLHTISPNPDSARVFDQAITAYGLAAKHWPALHYQAPAIKRTLFGHWLNYIGVTGYLNPFTGEAQVNTTTPQLLHPFVTCHEIAHQLGYAPEEEANFVGYLVATQLPESRFRYAAHFEMLLHTVGQLARRDSSLTKDIWSRTVPGVKADYKSIINFYKAYSGPVDDYSRLLYDQYLKANNQEKGIESYSEVVGWLIAYFKIGVSY</sequence>
<proteinExistence type="predicted"/>
<keyword evidence="1" id="KW-1133">Transmembrane helix</keyword>
<evidence type="ECO:0000313" key="3">
    <source>
        <dbReference type="Proteomes" id="UP001549749"/>
    </source>
</evidence>
<accession>A0ABV2T0H8</accession>
<keyword evidence="1" id="KW-0812">Transmembrane</keyword>
<evidence type="ECO:0000256" key="1">
    <source>
        <dbReference type="SAM" id="Phobius"/>
    </source>
</evidence>
<feature type="transmembrane region" description="Helical" evidence="1">
    <location>
        <begin position="64"/>
        <end position="82"/>
    </location>
</feature>
<gene>
    <name evidence="2" type="ORF">ABR189_02070</name>
</gene>
<dbReference type="EMBL" id="JBEXAC010000001">
    <property type="protein sequence ID" value="MET6996130.1"/>
    <property type="molecule type" value="Genomic_DNA"/>
</dbReference>
<feature type="transmembrane region" description="Helical" evidence="1">
    <location>
        <begin position="12"/>
        <end position="34"/>
    </location>
</feature>
<feature type="transmembrane region" description="Helical" evidence="1">
    <location>
        <begin position="94"/>
        <end position="116"/>
    </location>
</feature>
<dbReference type="InterPro" id="IPR024294">
    <property type="entry name" value="DUF3810"/>
</dbReference>
<dbReference type="RefSeq" id="WP_354658778.1">
    <property type="nucleotide sequence ID" value="NZ_JBEXAC010000001.1"/>
</dbReference>
<protein>
    <submittedName>
        <fullName evidence="2">DUF3810 domain-containing protein</fullName>
    </submittedName>
</protein>